<dbReference type="Pfam" id="PF11528">
    <property type="entry name" value="DUF3224"/>
    <property type="match status" value="1"/>
</dbReference>
<gene>
    <name evidence="1" type="ORF">I6N95_07990</name>
</gene>
<dbReference type="SUPFAM" id="SSF159238">
    <property type="entry name" value="SO1590-like"/>
    <property type="match status" value="1"/>
</dbReference>
<dbReference type="InterPro" id="IPR023159">
    <property type="entry name" value="SO1590-like_sf"/>
</dbReference>
<keyword evidence="2" id="KW-1185">Reference proteome</keyword>
<sequence>METAIFTVTKWEETPIETTLNHFPINSAKVEYQISGVLEGTATLEYLLYYLDSNLEDAEKAKSKIAGFLHFEGTYAGKVGAFTASENGMFDQGTLDSPAEIIHATGELAQLTGHYNYHFLGHTSELILDFSLPN</sequence>
<dbReference type="Proteomes" id="UP000674938">
    <property type="component" value="Unassembled WGS sequence"/>
</dbReference>
<proteinExistence type="predicted"/>
<dbReference type="InterPro" id="IPR021607">
    <property type="entry name" value="DUF3224"/>
</dbReference>
<organism evidence="1 2">
    <name type="scientific">Vagococcus allomyrinae</name>
    <dbReference type="NCBI Taxonomy" id="2794353"/>
    <lineage>
        <taxon>Bacteria</taxon>
        <taxon>Bacillati</taxon>
        <taxon>Bacillota</taxon>
        <taxon>Bacilli</taxon>
        <taxon>Lactobacillales</taxon>
        <taxon>Enterococcaceae</taxon>
        <taxon>Vagococcus</taxon>
    </lineage>
</organism>
<name>A0A940P3T9_9ENTE</name>
<dbReference type="EMBL" id="JAEEGA010000004">
    <property type="protein sequence ID" value="MBP1040942.1"/>
    <property type="molecule type" value="Genomic_DNA"/>
</dbReference>
<comment type="caution">
    <text evidence="1">The sequence shown here is derived from an EMBL/GenBank/DDBJ whole genome shotgun (WGS) entry which is preliminary data.</text>
</comment>
<accession>A0A940P3T9</accession>
<protein>
    <submittedName>
        <fullName evidence="1">DUF3224 domain-containing protein</fullName>
    </submittedName>
</protein>
<dbReference type="RefSeq" id="WP_209526505.1">
    <property type="nucleotide sequence ID" value="NZ_JAEEGA010000004.1"/>
</dbReference>
<evidence type="ECO:0000313" key="2">
    <source>
        <dbReference type="Proteomes" id="UP000674938"/>
    </source>
</evidence>
<reference evidence="1" key="1">
    <citation type="submission" date="2020-12" db="EMBL/GenBank/DDBJ databases">
        <title>Vagococcus allomyrinae sp. nov. and Enterococcus lavae sp. nov., isolated from the larvae of Allomyrina dichotoma.</title>
        <authorList>
            <person name="Lee S.D."/>
        </authorList>
    </citation>
    <scope>NUCLEOTIDE SEQUENCE</scope>
    <source>
        <strain evidence="1">BWB3-3</strain>
    </source>
</reference>
<dbReference type="Gene3D" id="2.40.350.10">
    <property type="entry name" value="SO1590-like"/>
    <property type="match status" value="1"/>
</dbReference>
<evidence type="ECO:0000313" key="1">
    <source>
        <dbReference type="EMBL" id="MBP1040942.1"/>
    </source>
</evidence>
<dbReference type="AlphaFoldDB" id="A0A940P3T9"/>